<organism evidence="14 15">
    <name type="scientific">Stephania yunnanensis</name>
    <dbReference type="NCBI Taxonomy" id="152371"/>
    <lineage>
        <taxon>Eukaryota</taxon>
        <taxon>Viridiplantae</taxon>
        <taxon>Streptophyta</taxon>
        <taxon>Embryophyta</taxon>
        <taxon>Tracheophyta</taxon>
        <taxon>Spermatophyta</taxon>
        <taxon>Magnoliopsida</taxon>
        <taxon>Ranunculales</taxon>
        <taxon>Menispermaceae</taxon>
        <taxon>Menispermoideae</taxon>
        <taxon>Cissampelideae</taxon>
        <taxon>Stephania</taxon>
    </lineage>
</organism>
<evidence type="ECO:0000256" key="10">
    <source>
        <dbReference type="ARBA" id="ARBA00022842"/>
    </source>
</evidence>
<evidence type="ECO:0000313" key="14">
    <source>
        <dbReference type="EMBL" id="KAK9093144.1"/>
    </source>
</evidence>
<dbReference type="Gene3D" id="3.20.20.60">
    <property type="entry name" value="Phosphoenolpyruvate-binding domains"/>
    <property type="match status" value="1"/>
</dbReference>
<keyword evidence="5" id="KW-0808">Transferase</keyword>
<dbReference type="PANTHER" id="PTHR11817">
    <property type="entry name" value="PYRUVATE KINASE"/>
    <property type="match status" value="1"/>
</dbReference>
<evidence type="ECO:0000256" key="11">
    <source>
        <dbReference type="ARBA" id="ARBA00023152"/>
    </source>
</evidence>
<dbReference type="InterPro" id="IPR015793">
    <property type="entry name" value="Pyrv_Knase_brl"/>
</dbReference>
<proteinExistence type="inferred from homology"/>
<evidence type="ECO:0000256" key="2">
    <source>
        <dbReference type="ARBA" id="ARBA00004997"/>
    </source>
</evidence>
<feature type="domain" description="Pyruvate kinase barrel" evidence="13">
    <location>
        <begin position="249"/>
        <end position="329"/>
    </location>
</feature>
<evidence type="ECO:0000313" key="15">
    <source>
        <dbReference type="Proteomes" id="UP001420932"/>
    </source>
</evidence>
<evidence type="ECO:0000256" key="5">
    <source>
        <dbReference type="ARBA" id="ARBA00022679"/>
    </source>
</evidence>
<evidence type="ECO:0000259" key="13">
    <source>
        <dbReference type="Pfam" id="PF00224"/>
    </source>
</evidence>
<dbReference type="InterPro" id="IPR015813">
    <property type="entry name" value="Pyrv/PenolPyrv_kinase-like_dom"/>
</dbReference>
<evidence type="ECO:0000256" key="8">
    <source>
        <dbReference type="ARBA" id="ARBA00022777"/>
    </source>
</evidence>
<keyword evidence="11" id="KW-0324">Glycolysis</keyword>
<evidence type="ECO:0000256" key="12">
    <source>
        <dbReference type="ARBA" id="ARBA00023317"/>
    </source>
</evidence>
<comment type="caution">
    <text evidence="14">The sequence shown here is derived from an EMBL/GenBank/DDBJ whole genome shotgun (WGS) entry which is preliminary data.</text>
</comment>
<dbReference type="Proteomes" id="UP001420932">
    <property type="component" value="Unassembled WGS sequence"/>
</dbReference>
<evidence type="ECO:0000256" key="7">
    <source>
        <dbReference type="ARBA" id="ARBA00022741"/>
    </source>
</evidence>
<gene>
    <name evidence="14" type="ORF">Syun_028055</name>
</gene>
<name>A0AAP0EQK8_9MAGN</name>
<dbReference type="GO" id="GO:0016301">
    <property type="term" value="F:kinase activity"/>
    <property type="evidence" value="ECO:0007669"/>
    <property type="project" value="UniProtKB-KW"/>
</dbReference>
<dbReference type="GO" id="GO:0000287">
    <property type="term" value="F:magnesium ion binding"/>
    <property type="evidence" value="ECO:0007669"/>
    <property type="project" value="InterPro"/>
</dbReference>
<keyword evidence="10" id="KW-0460">Magnesium</keyword>
<comment type="pathway">
    <text evidence="2">Carbohydrate degradation; glycolysis; pyruvate from D-glyceraldehyde 3-phosphate: step 5/5.</text>
</comment>
<dbReference type="Gene3D" id="2.40.33.10">
    <property type="entry name" value="PK beta-barrel domain-like"/>
    <property type="match status" value="1"/>
</dbReference>
<dbReference type="EMBL" id="JBBNAF010000012">
    <property type="protein sequence ID" value="KAK9093144.1"/>
    <property type="molecule type" value="Genomic_DNA"/>
</dbReference>
<dbReference type="InterPro" id="IPR001697">
    <property type="entry name" value="Pyr_Knase"/>
</dbReference>
<keyword evidence="6" id="KW-0479">Metal-binding</keyword>
<evidence type="ECO:0000256" key="6">
    <source>
        <dbReference type="ARBA" id="ARBA00022723"/>
    </source>
</evidence>
<dbReference type="GO" id="GO:0005524">
    <property type="term" value="F:ATP binding"/>
    <property type="evidence" value="ECO:0007669"/>
    <property type="project" value="UniProtKB-KW"/>
</dbReference>
<evidence type="ECO:0000256" key="3">
    <source>
        <dbReference type="ARBA" id="ARBA00008663"/>
    </source>
</evidence>
<keyword evidence="12" id="KW-0670">Pyruvate</keyword>
<evidence type="ECO:0000256" key="9">
    <source>
        <dbReference type="ARBA" id="ARBA00022840"/>
    </source>
</evidence>
<dbReference type="SUPFAM" id="SSF51621">
    <property type="entry name" value="Phosphoenolpyruvate/pyruvate domain"/>
    <property type="match status" value="1"/>
</dbReference>
<comment type="similarity">
    <text evidence="3">Belongs to the pyruvate kinase family.</text>
</comment>
<sequence>MELEPSGSPASWILVNGVLLCLMEYIEENTHLHQLLYAYLSFIGMLEIFPPPVHNVVRWDLHFSADPRPLADPHPLIDPYALDGPQPLNPFVLNRPVKGISESCFPSLAETIDNPNTLVQGTKRLYDRSVAAPREDRFAAAPPEDRLKIGAAAAPAAPPEDRSRSVFFRSSEDRFEDRSSLPLIAESSTALHSSRDFGIHFLTKHYANETTDENCSGGSEKIEVKASQLPNVNYSSPVPLIGFFFPAITKIVGTLGPKSRSVEVISECLKSGMSDAEYHQETLENLKIAITTTKKLCAVMLDTVGPELQIVNNSQHPISLEAVSCVQLQRRHQELTQTTPDQPVDDEAVYYMADFGYAVRVWRLTELIELVSTLWLGFVVVLGLKP</sequence>
<keyword evidence="8" id="KW-0418">Kinase</keyword>
<keyword evidence="9" id="KW-0067">ATP-binding</keyword>
<evidence type="ECO:0000256" key="4">
    <source>
        <dbReference type="ARBA" id="ARBA00012142"/>
    </source>
</evidence>
<dbReference type="InterPro" id="IPR040442">
    <property type="entry name" value="Pyrv_kinase-like_dom_sf"/>
</dbReference>
<keyword evidence="7" id="KW-0547">Nucleotide-binding</keyword>
<evidence type="ECO:0000256" key="1">
    <source>
        <dbReference type="ARBA" id="ARBA00001958"/>
    </source>
</evidence>
<dbReference type="InterPro" id="IPR015806">
    <property type="entry name" value="Pyrv_Knase_insert_dom_sf"/>
</dbReference>
<reference evidence="14 15" key="1">
    <citation type="submission" date="2024-01" db="EMBL/GenBank/DDBJ databases">
        <title>Genome assemblies of Stephania.</title>
        <authorList>
            <person name="Yang L."/>
        </authorList>
    </citation>
    <scope>NUCLEOTIDE SEQUENCE [LARGE SCALE GENOMIC DNA]</scope>
    <source>
        <strain evidence="14">YNDBR</strain>
        <tissue evidence="14">Leaf</tissue>
    </source>
</reference>
<dbReference type="EC" id="2.7.1.40" evidence="4"/>
<comment type="cofactor">
    <cofactor evidence="1">
        <name>K(+)</name>
        <dbReference type="ChEBI" id="CHEBI:29103"/>
    </cofactor>
</comment>
<accession>A0AAP0EQK8</accession>
<protein>
    <recommendedName>
        <fullName evidence="4">pyruvate kinase</fullName>
        <ecNumber evidence="4">2.7.1.40</ecNumber>
    </recommendedName>
</protein>
<keyword evidence="15" id="KW-1185">Reference proteome</keyword>
<dbReference type="AlphaFoldDB" id="A0AAP0EQK8"/>
<dbReference type="GO" id="GO:0030955">
    <property type="term" value="F:potassium ion binding"/>
    <property type="evidence" value="ECO:0007669"/>
    <property type="project" value="InterPro"/>
</dbReference>
<dbReference type="Pfam" id="PF00224">
    <property type="entry name" value="PK"/>
    <property type="match status" value="1"/>
</dbReference>
<dbReference type="GO" id="GO:0004743">
    <property type="term" value="F:pyruvate kinase activity"/>
    <property type="evidence" value="ECO:0007669"/>
    <property type="project" value="UniProtKB-EC"/>
</dbReference>